<proteinExistence type="predicted"/>
<dbReference type="EMBL" id="CP026105">
    <property type="protein sequence ID" value="AUT70127.1"/>
    <property type="molecule type" value="Genomic_DNA"/>
</dbReference>
<evidence type="ECO:0000256" key="1">
    <source>
        <dbReference type="SAM" id="Phobius"/>
    </source>
</evidence>
<feature type="transmembrane region" description="Helical" evidence="1">
    <location>
        <begin position="39"/>
        <end position="59"/>
    </location>
</feature>
<evidence type="ECO:0000313" key="3">
    <source>
        <dbReference type="Proteomes" id="UP000236649"/>
    </source>
</evidence>
<sequence>MRRIARFIIYCFSSFLWALQISVNSFLGNPEPVGPLGSGAASTAAAMCLCIICYIPTQAERSDFARDLFLSRKWKEVRGWSFALLIVSVAWWTWIMFSTAYHVRLHPYNDLIDWFWRSDWNRTLYLTISVVMYVLSVVLSELKEWVFEQ</sequence>
<keyword evidence="1" id="KW-1133">Transmembrane helix</keyword>
<reference evidence="2 3" key="1">
    <citation type="submission" date="2018-01" db="EMBL/GenBank/DDBJ databases">
        <title>Species boundaries and ecological features among Paraburkholderia terrae DSMZ17804T, P. hospita DSMZ17164T and P. caribensis DSMZ13236T.</title>
        <authorList>
            <person name="Pratama A.A."/>
        </authorList>
    </citation>
    <scope>NUCLEOTIDE SEQUENCE [LARGE SCALE GENOMIC DNA]</scope>
    <source>
        <strain evidence="2 3">DSM 17164</strain>
    </source>
</reference>
<gene>
    <name evidence="2" type="ORF">C2L64_04945</name>
</gene>
<dbReference type="Proteomes" id="UP000236649">
    <property type="component" value="Chromosome 1"/>
</dbReference>
<dbReference type="GeneID" id="55527691"/>
<feature type="transmembrane region" description="Helical" evidence="1">
    <location>
        <begin position="123"/>
        <end position="142"/>
    </location>
</feature>
<feature type="transmembrane region" description="Helical" evidence="1">
    <location>
        <begin position="7"/>
        <end position="27"/>
    </location>
</feature>
<feature type="transmembrane region" description="Helical" evidence="1">
    <location>
        <begin position="80"/>
        <end position="103"/>
    </location>
</feature>
<dbReference type="RefSeq" id="WP_090835804.1">
    <property type="nucleotide sequence ID" value="NZ_CADFGJ010000017.1"/>
</dbReference>
<keyword evidence="1" id="KW-0812">Transmembrane</keyword>
<dbReference type="AlphaFoldDB" id="A0AAJ4SXI2"/>
<accession>A0AAJ4SXI2</accession>
<name>A0AAJ4SXI2_9BURK</name>
<evidence type="ECO:0000313" key="2">
    <source>
        <dbReference type="EMBL" id="AUT70127.1"/>
    </source>
</evidence>
<protein>
    <submittedName>
        <fullName evidence="2">Uncharacterized protein</fullName>
    </submittedName>
</protein>
<dbReference type="KEGG" id="phs:C2L64_04945"/>
<keyword evidence="1" id="KW-0472">Membrane</keyword>
<organism evidence="2 3">
    <name type="scientific">Paraburkholderia hospita</name>
    <dbReference type="NCBI Taxonomy" id="169430"/>
    <lineage>
        <taxon>Bacteria</taxon>
        <taxon>Pseudomonadati</taxon>
        <taxon>Pseudomonadota</taxon>
        <taxon>Betaproteobacteria</taxon>
        <taxon>Burkholderiales</taxon>
        <taxon>Burkholderiaceae</taxon>
        <taxon>Paraburkholderia</taxon>
    </lineage>
</organism>